<evidence type="ECO:0000256" key="4">
    <source>
        <dbReference type="ARBA" id="ARBA00022679"/>
    </source>
</evidence>
<dbReference type="InterPro" id="IPR000192">
    <property type="entry name" value="Aminotrans_V_dom"/>
</dbReference>
<dbReference type="PROSITE" id="PS00595">
    <property type="entry name" value="AA_TRANSFER_CLASS_5"/>
    <property type="match status" value="1"/>
</dbReference>
<gene>
    <name evidence="9" type="ORF">ASJ81_18370</name>
</gene>
<dbReference type="InterPro" id="IPR015424">
    <property type="entry name" value="PyrdxlP-dep_Trfase"/>
</dbReference>
<keyword evidence="4" id="KW-0808">Transferase</keyword>
<dbReference type="PIRSF" id="PIRSF005572">
    <property type="entry name" value="NifS"/>
    <property type="match status" value="1"/>
</dbReference>
<dbReference type="InterPro" id="IPR020578">
    <property type="entry name" value="Aminotrans_V_PyrdxlP_BS"/>
</dbReference>
<evidence type="ECO:0000256" key="6">
    <source>
        <dbReference type="ARBA" id="ARBA00050776"/>
    </source>
</evidence>
<evidence type="ECO:0000259" key="8">
    <source>
        <dbReference type="Pfam" id="PF00266"/>
    </source>
</evidence>
<sequence length="393" mass="43038">MYDVYAVREDFPVLKEVVYLDSTATTQTPIPAVEAMVEYFYRYAGNHGRGAHRLAREATNRYEDARETIARFLNAEPSKTVLTKNTTEGINLIANSYPWESGDHIVTTVLEHHSNLLPWLRLQKKGVKVTIVSPDSKGKVDVSSIEKAFTEKTRLIAINHISNVFGSVQDVKNITKLAHRYGIKVLVDGAQSAGHMPVSLKDLNCDFFATAGHKGLLGPQGTGVLYIKEPDVLDSALVGGGAVSDVDGYTYVLEPSPACFEAGTPNIPGVIGLGRSVEYVEKIGVPEIEAHEIKLSREAAKRLSELEHVEVYGPEDRVGIVPFNVKGLHAHDVALILDQTRKICVRSGHHCAIPTIRFLDVDSTVRASFALYNTEEEVDILVNAVEGLKALVS</sequence>
<evidence type="ECO:0000313" key="10">
    <source>
        <dbReference type="Proteomes" id="UP000218164"/>
    </source>
</evidence>
<dbReference type="Pfam" id="PF00266">
    <property type="entry name" value="Aminotran_5"/>
    <property type="match status" value="1"/>
</dbReference>
<comment type="caution">
    <text evidence="9">The sequence shown here is derived from an EMBL/GenBank/DDBJ whole genome shotgun (WGS) entry which is preliminary data.</text>
</comment>
<dbReference type="CDD" id="cd06453">
    <property type="entry name" value="SufS_like"/>
    <property type="match status" value="1"/>
</dbReference>
<feature type="domain" description="Aminotransferase class V" evidence="8">
    <location>
        <begin position="18"/>
        <end position="381"/>
    </location>
</feature>
<dbReference type="GO" id="GO:0030170">
    <property type="term" value="F:pyridoxal phosphate binding"/>
    <property type="evidence" value="ECO:0007669"/>
    <property type="project" value="InterPro"/>
</dbReference>
<evidence type="ECO:0000256" key="7">
    <source>
        <dbReference type="RuleBase" id="RU004504"/>
    </source>
</evidence>
<dbReference type="GO" id="GO:0006534">
    <property type="term" value="P:cysteine metabolic process"/>
    <property type="evidence" value="ECO:0007669"/>
    <property type="project" value="InterPro"/>
</dbReference>
<dbReference type="GO" id="GO:0031071">
    <property type="term" value="F:cysteine desulfurase activity"/>
    <property type="evidence" value="ECO:0007669"/>
    <property type="project" value="UniProtKB-EC"/>
</dbReference>
<dbReference type="RefSeq" id="WP_095643897.1">
    <property type="nucleotide sequence ID" value="NZ_LMVP01000107.1"/>
</dbReference>
<evidence type="ECO:0000256" key="2">
    <source>
        <dbReference type="ARBA" id="ARBA00010447"/>
    </source>
</evidence>
<dbReference type="OrthoDB" id="5817at2157"/>
<dbReference type="Gene3D" id="3.40.640.10">
    <property type="entry name" value="Type I PLP-dependent aspartate aminotransferase-like (Major domain)"/>
    <property type="match status" value="1"/>
</dbReference>
<dbReference type="EC" id="2.8.1.7" evidence="3"/>
<evidence type="ECO:0000256" key="5">
    <source>
        <dbReference type="ARBA" id="ARBA00022898"/>
    </source>
</evidence>
<keyword evidence="5" id="KW-0663">Pyridoxal phosphate</keyword>
<comment type="similarity">
    <text evidence="2">Belongs to the class-V pyridoxal-phosphate-dependent aminotransferase family. Csd subfamily.</text>
</comment>
<dbReference type="InterPro" id="IPR015422">
    <property type="entry name" value="PyrdxlP-dep_Trfase_small"/>
</dbReference>
<dbReference type="Gene3D" id="3.90.1150.10">
    <property type="entry name" value="Aspartate Aminotransferase, domain 1"/>
    <property type="match status" value="1"/>
</dbReference>
<accession>A0A2A2HUY9</accession>
<evidence type="ECO:0000256" key="3">
    <source>
        <dbReference type="ARBA" id="ARBA00012239"/>
    </source>
</evidence>
<reference evidence="9 10" key="1">
    <citation type="journal article" date="2017" name="BMC Genomics">
        <title>Genomic analysis of methanogenic archaea reveals a shift towards energy conservation.</title>
        <authorList>
            <person name="Gilmore S.P."/>
            <person name="Henske J.K."/>
            <person name="Sexton J.A."/>
            <person name="Solomon K.V."/>
            <person name="Seppala S."/>
            <person name="Yoo J.I."/>
            <person name="Huyett L.M."/>
            <person name="Pressman A."/>
            <person name="Cogan J.Z."/>
            <person name="Kivenson V."/>
            <person name="Peng X."/>
            <person name="Tan Y."/>
            <person name="Valentine D.L."/>
            <person name="O'Malley M.A."/>
        </authorList>
    </citation>
    <scope>NUCLEOTIDE SEQUENCE [LARGE SCALE GENOMIC DNA]</scope>
    <source>
        <strain evidence="9 10">MC-15</strain>
    </source>
</reference>
<protein>
    <recommendedName>
        <fullName evidence="3">cysteine desulfurase</fullName>
        <ecNumber evidence="3">2.8.1.7</ecNumber>
    </recommendedName>
</protein>
<dbReference type="PANTHER" id="PTHR43586:SF8">
    <property type="entry name" value="CYSTEINE DESULFURASE 1, CHLOROPLASTIC"/>
    <property type="match status" value="1"/>
</dbReference>
<evidence type="ECO:0000256" key="1">
    <source>
        <dbReference type="ARBA" id="ARBA00001933"/>
    </source>
</evidence>
<dbReference type="AlphaFoldDB" id="A0A2A2HUY9"/>
<dbReference type="Proteomes" id="UP000218164">
    <property type="component" value="Unassembled WGS sequence"/>
</dbReference>
<comment type="catalytic activity">
    <reaction evidence="6">
        <text>(sulfur carrier)-H + L-cysteine = (sulfur carrier)-SH + L-alanine</text>
        <dbReference type="Rhea" id="RHEA:43892"/>
        <dbReference type="Rhea" id="RHEA-COMP:14737"/>
        <dbReference type="Rhea" id="RHEA-COMP:14739"/>
        <dbReference type="ChEBI" id="CHEBI:29917"/>
        <dbReference type="ChEBI" id="CHEBI:35235"/>
        <dbReference type="ChEBI" id="CHEBI:57972"/>
        <dbReference type="ChEBI" id="CHEBI:64428"/>
        <dbReference type="EC" id="2.8.1.7"/>
    </reaction>
</comment>
<dbReference type="InterPro" id="IPR016454">
    <property type="entry name" value="Cysteine_dSase"/>
</dbReference>
<dbReference type="InterPro" id="IPR015421">
    <property type="entry name" value="PyrdxlP-dep_Trfase_major"/>
</dbReference>
<dbReference type="EMBL" id="LMVP01000107">
    <property type="protein sequence ID" value="PAV13277.1"/>
    <property type="molecule type" value="Genomic_DNA"/>
</dbReference>
<dbReference type="PANTHER" id="PTHR43586">
    <property type="entry name" value="CYSTEINE DESULFURASE"/>
    <property type="match status" value="1"/>
</dbReference>
<organism evidence="9 10">
    <name type="scientific">Methanosarcina spelaei</name>
    <dbReference type="NCBI Taxonomy" id="1036679"/>
    <lineage>
        <taxon>Archaea</taxon>
        <taxon>Methanobacteriati</taxon>
        <taxon>Methanobacteriota</taxon>
        <taxon>Stenosarchaea group</taxon>
        <taxon>Methanomicrobia</taxon>
        <taxon>Methanosarcinales</taxon>
        <taxon>Methanosarcinaceae</taxon>
        <taxon>Methanosarcina</taxon>
    </lineage>
</organism>
<name>A0A2A2HUY9_9EURY</name>
<keyword evidence="10" id="KW-1185">Reference proteome</keyword>
<dbReference type="InterPro" id="IPR010970">
    <property type="entry name" value="Cys_dSase_SufS"/>
</dbReference>
<comment type="cofactor">
    <cofactor evidence="1 7">
        <name>pyridoxal 5'-phosphate</name>
        <dbReference type="ChEBI" id="CHEBI:597326"/>
    </cofactor>
</comment>
<dbReference type="SUPFAM" id="SSF53383">
    <property type="entry name" value="PLP-dependent transferases"/>
    <property type="match status" value="1"/>
</dbReference>
<proteinExistence type="inferred from homology"/>
<evidence type="ECO:0000313" key="9">
    <source>
        <dbReference type="EMBL" id="PAV13277.1"/>
    </source>
</evidence>